<proteinExistence type="predicted"/>
<evidence type="ECO:0000256" key="1">
    <source>
        <dbReference type="SAM" id="Phobius"/>
    </source>
</evidence>
<keyword evidence="1" id="KW-0812">Transmembrane</keyword>
<keyword evidence="1" id="KW-1133">Transmembrane helix</keyword>
<evidence type="ECO:0000313" key="3">
    <source>
        <dbReference type="Proteomes" id="UP000566819"/>
    </source>
</evidence>
<dbReference type="Proteomes" id="UP000566819">
    <property type="component" value="Unassembled WGS sequence"/>
</dbReference>
<organism evidence="2 3">
    <name type="scientific">Cudoniella acicularis</name>
    <dbReference type="NCBI Taxonomy" id="354080"/>
    <lineage>
        <taxon>Eukaryota</taxon>
        <taxon>Fungi</taxon>
        <taxon>Dikarya</taxon>
        <taxon>Ascomycota</taxon>
        <taxon>Pezizomycotina</taxon>
        <taxon>Leotiomycetes</taxon>
        <taxon>Helotiales</taxon>
        <taxon>Tricladiaceae</taxon>
        <taxon>Cudoniella</taxon>
    </lineage>
</organism>
<protein>
    <submittedName>
        <fullName evidence="2">Uncharacterized protein</fullName>
    </submittedName>
</protein>
<evidence type="ECO:0000313" key="2">
    <source>
        <dbReference type="EMBL" id="KAF4628117.1"/>
    </source>
</evidence>
<gene>
    <name evidence="2" type="ORF">G7Y89_g10034</name>
</gene>
<dbReference type="EMBL" id="JAAMPI010000858">
    <property type="protein sequence ID" value="KAF4628117.1"/>
    <property type="molecule type" value="Genomic_DNA"/>
</dbReference>
<dbReference type="AlphaFoldDB" id="A0A8H4RH84"/>
<reference evidence="2 3" key="1">
    <citation type="submission" date="2020-03" db="EMBL/GenBank/DDBJ databases">
        <title>Draft Genome Sequence of Cudoniella acicularis.</title>
        <authorList>
            <person name="Buettner E."/>
            <person name="Kellner H."/>
        </authorList>
    </citation>
    <scope>NUCLEOTIDE SEQUENCE [LARGE SCALE GENOMIC DNA]</scope>
    <source>
        <strain evidence="2 3">DSM 108380</strain>
    </source>
</reference>
<feature type="transmembrane region" description="Helical" evidence="1">
    <location>
        <begin position="125"/>
        <end position="143"/>
    </location>
</feature>
<accession>A0A8H4RH84</accession>
<keyword evidence="1" id="KW-0472">Membrane</keyword>
<comment type="caution">
    <text evidence="2">The sequence shown here is derived from an EMBL/GenBank/DDBJ whole genome shotgun (WGS) entry which is preliminary data.</text>
</comment>
<keyword evidence="3" id="KW-1185">Reference proteome</keyword>
<sequence>MASQTKNLTSSVSDAVSIQTTQSVTTAINLSLELFQVPDDNPTFGEIFRKTLENIMAPTIDSVRKTIQPHIKDKDLLTSVMEDLEKLFEGDKKNLAIGITAKVINYNNTRAEGLSLNISRTSQSWAFNLVVSAGAFYILAVGLKSLGVGFNCV</sequence>
<name>A0A8H4RH84_9HELO</name>